<name>A0A5J4N7I5_9TREM</name>
<organism evidence="4 5">
    <name type="scientific">Paragonimus westermani</name>
    <dbReference type="NCBI Taxonomy" id="34504"/>
    <lineage>
        <taxon>Eukaryota</taxon>
        <taxon>Metazoa</taxon>
        <taxon>Spiralia</taxon>
        <taxon>Lophotrochozoa</taxon>
        <taxon>Platyhelminthes</taxon>
        <taxon>Trematoda</taxon>
        <taxon>Digenea</taxon>
        <taxon>Plagiorchiida</taxon>
        <taxon>Troglotremata</taxon>
        <taxon>Troglotrematidae</taxon>
        <taxon>Paragonimus</taxon>
    </lineage>
</organism>
<protein>
    <submittedName>
        <fullName evidence="4">Classical protein kinase C alpha type</fullName>
    </submittedName>
</protein>
<dbReference type="PANTHER" id="PTHR22968">
    <property type="entry name" value="PROTEIN KINASE C, MU"/>
    <property type="match status" value="1"/>
</dbReference>
<dbReference type="GO" id="GO:0007200">
    <property type="term" value="P:phospholipase C-activating G protein-coupled receptor signaling pathway"/>
    <property type="evidence" value="ECO:0007669"/>
    <property type="project" value="TreeGrafter"/>
</dbReference>
<comment type="caution">
    <text evidence="4">The sequence shown here is derived from an EMBL/GenBank/DDBJ whole genome shotgun (WGS) entry which is preliminary data.</text>
</comment>
<dbReference type="Gene3D" id="3.30.60.20">
    <property type="match status" value="1"/>
</dbReference>
<keyword evidence="2" id="KW-0862">Zinc</keyword>
<dbReference type="GO" id="GO:0004674">
    <property type="term" value="F:protein serine/threonine kinase activity"/>
    <property type="evidence" value="ECO:0007669"/>
    <property type="project" value="UniProtKB-KW"/>
</dbReference>
<dbReference type="InterPro" id="IPR002219">
    <property type="entry name" value="PKC_DAG/PE"/>
</dbReference>
<dbReference type="InterPro" id="IPR046349">
    <property type="entry name" value="C1-like_sf"/>
</dbReference>
<dbReference type="InterPro" id="IPR020454">
    <property type="entry name" value="DAG/PE-bd"/>
</dbReference>
<dbReference type="SMART" id="SM00109">
    <property type="entry name" value="C1"/>
    <property type="match status" value="1"/>
</dbReference>
<evidence type="ECO:0000313" key="4">
    <source>
        <dbReference type="EMBL" id="KAA3671417.1"/>
    </source>
</evidence>
<reference evidence="4 5" key="1">
    <citation type="journal article" date="2019" name="Gigascience">
        <title>Whole-genome sequence of the oriental lung fluke Paragonimus westermani.</title>
        <authorList>
            <person name="Oey H."/>
            <person name="Zakrzewski M."/>
            <person name="Narain K."/>
            <person name="Devi K.R."/>
            <person name="Agatsuma T."/>
            <person name="Nawaratna S."/>
            <person name="Gobert G.N."/>
            <person name="Jones M.K."/>
            <person name="Ragan M.A."/>
            <person name="McManus D.P."/>
            <person name="Krause L."/>
        </authorList>
    </citation>
    <scope>NUCLEOTIDE SEQUENCE [LARGE SCALE GENOMIC DNA]</scope>
    <source>
        <strain evidence="4 5">IND2009</strain>
    </source>
</reference>
<dbReference type="GO" id="GO:0035556">
    <property type="term" value="P:intracellular signal transduction"/>
    <property type="evidence" value="ECO:0007669"/>
    <property type="project" value="TreeGrafter"/>
</dbReference>
<dbReference type="EMBL" id="QNGE01006506">
    <property type="protein sequence ID" value="KAA3671417.1"/>
    <property type="molecule type" value="Genomic_DNA"/>
</dbReference>
<dbReference type="PANTHER" id="PTHR22968:SF14">
    <property type="entry name" value="PROTEIN KINASE C"/>
    <property type="match status" value="1"/>
</dbReference>
<keyword evidence="5" id="KW-1185">Reference proteome</keyword>
<keyword evidence="4" id="KW-0808">Transferase</keyword>
<dbReference type="GO" id="GO:0008270">
    <property type="term" value="F:zinc ion binding"/>
    <property type="evidence" value="ECO:0007669"/>
    <property type="project" value="UniProtKB-KW"/>
</dbReference>
<dbReference type="SUPFAM" id="SSF57889">
    <property type="entry name" value="Cysteine-rich domain"/>
    <property type="match status" value="1"/>
</dbReference>
<feature type="domain" description="Phorbol-ester/DAG-type" evidence="3">
    <location>
        <begin position="24"/>
        <end position="86"/>
    </location>
</feature>
<dbReference type="AlphaFoldDB" id="A0A5J4N7I5"/>
<accession>A0A5J4N7I5</accession>
<gene>
    <name evidence="4" type="ORF">DEA37_0005242</name>
</gene>
<dbReference type="GO" id="GO:0016020">
    <property type="term" value="C:membrane"/>
    <property type="evidence" value="ECO:0007669"/>
    <property type="project" value="UniProtKB-SubCell"/>
</dbReference>
<evidence type="ECO:0000313" key="5">
    <source>
        <dbReference type="Proteomes" id="UP000324629"/>
    </source>
</evidence>
<sequence>MQSGQHNVARKGALRQKAVMIVNGHEFTARFLKQFTFCGHCKDFIWLEDYLPLNSVYRGLGIQGVQCNVCLFTVHKRCYTLVNFHCPGADTGPDSDVISVQFSNHVCSTRIGMNSAFVPILVPPSVTIVVRCYMDYSIKVTNVKLSVRYRPAYVYVADFFTPECDLNMHARCTSLAPMLCGLDHTERRGRLRVSVSSQPGRLKVESE</sequence>
<keyword evidence="1" id="KW-0479">Metal-binding</keyword>
<dbReference type="GO" id="GO:0005829">
    <property type="term" value="C:cytosol"/>
    <property type="evidence" value="ECO:0007669"/>
    <property type="project" value="TreeGrafter"/>
</dbReference>
<evidence type="ECO:0000259" key="3">
    <source>
        <dbReference type="PROSITE" id="PS50081"/>
    </source>
</evidence>
<dbReference type="PRINTS" id="PR00008">
    <property type="entry name" value="DAGPEDOMAIN"/>
</dbReference>
<dbReference type="Proteomes" id="UP000324629">
    <property type="component" value="Unassembled WGS sequence"/>
</dbReference>
<evidence type="ECO:0000256" key="1">
    <source>
        <dbReference type="ARBA" id="ARBA00022723"/>
    </source>
</evidence>
<dbReference type="Pfam" id="PF00130">
    <property type="entry name" value="C1_1"/>
    <property type="match status" value="1"/>
</dbReference>
<keyword evidence="4" id="KW-0418">Kinase</keyword>
<dbReference type="PROSITE" id="PS50081">
    <property type="entry name" value="ZF_DAG_PE_2"/>
    <property type="match status" value="1"/>
</dbReference>
<evidence type="ECO:0000256" key="2">
    <source>
        <dbReference type="ARBA" id="ARBA00022833"/>
    </source>
</evidence>
<proteinExistence type="predicted"/>